<reference evidence="1" key="1">
    <citation type="submission" date="2022-07" db="EMBL/GenBank/DDBJ databases">
        <title>Genome Sequence of Lecanicillium saksenae.</title>
        <authorList>
            <person name="Buettner E."/>
        </authorList>
    </citation>
    <scope>NUCLEOTIDE SEQUENCE</scope>
    <source>
        <strain evidence="1">VT-O1</strain>
    </source>
</reference>
<proteinExistence type="predicted"/>
<gene>
    <name evidence="1" type="ORF">NLG97_g4424</name>
</gene>
<name>A0ACC1QZ81_9HYPO</name>
<sequence>MKVIYPTVFLAIAASAADIGALLQQAGPLLKQAKCALPCVYKAANDVGCNGSGPIDAICDNLGQIKSASAPCVKKCGIEARHKDAVYNGVTVLCKKRKPQ</sequence>
<keyword evidence="2" id="KW-1185">Reference proteome</keyword>
<accession>A0ACC1QZ81</accession>
<dbReference type="EMBL" id="JANAKD010000435">
    <property type="protein sequence ID" value="KAJ3493911.1"/>
    <property type="molecule type" value="Genomic_DNA"/>
</dbReference>
<evidence type="ECO:0000313" key="1">
    <source>
        <dbReference type="EMBL" id="KAJ3493911.1"/>
    </source>
</evidence>
<comment type="caution">
    <text evidence="1">The sequence shown here is derived from an EMBL/GenBank/DDBJ whole genome shotgun (WGS) entry which is preliminary data.</text>
</comment>
<dbReference type="Proteomes" id="UP001148737">
    <property type="component" value="Unassembled WGS sequence"/>
</dbReference>
<evidence type="ECO:0000313" key="2">
    <source>
        <dbReference type="Proteomes" id="UP001148737"/>
    </source>
</evidence>
<protein>
    <submittedName>
        <fullName evidence="1">Uncharacterized protein</fullName>
    </submittedName>
</protein>
<organism evidence="1 2">
    <name type="scientific">Lecanicillium saksenae</name>
    <dbReference type="NCBI Taxonomy" id="468837"/>
    <lineage>
        <taxon>Eukaryota</taxon>
        <taxon>Fungi</taxon>
        <taxon>Dikarya</taxon>
        <taxon>Ascomycota</taxon>
        <taxon>Pezizomycotina</taxon>
        <taxon>Sordariomycetes</taxon>
        <taxon>Hypocreomycetidae</taxon>
        <taxon>Hypocreales</taxon>
        <taxon>Cordycipitaceae</taxon>
        <taxon>Lecanicillium</taxon>
    </lineage>
</organism>